<feature type="compositionally biased region" description="Polar residues" evidence="5">
    <location>
        <begin position="269"/>
        <end position="278"/>
    </location>
</feature>
<evidence type="ECO:0008006" key="8">
    <source>
        <dbReference type="Google" id="ProtNLM"/>
    </source>
</evidence>
<evidence type="ECO:0000256" key="1">
    <source>
        <dbReference type="ARBA" id="ARBA00004496"/>
    </source>
</evidence>
<gene>
    <name evidence="6" type="ORF">DERF_010632</name>
</gene>
<feature type="compositionally biased region" description="Low complexity" evidence="5">
    <location>
        <begin position="210"/>
        <end position="219"/>
    </location>
</feature>
<name>A0A922HRA6_DERFA</name>
<dbReference type="Proteomes" id="UP000790347">
    <property type="component" value="Unassembled WGS sequence"/>
</dbReference>
<keyword evidence="7" id="KW-1185">Reference proteome</keyword>
<reference evidence="6" key="2">
    <citation type="journal article" date="2022" name="Res Sq">
        <title>Comparative Genomics Reveals Insights into the Divergent Evolution of Astigmatic Mites and Household Pest Adaptations.</title>
        <authorList>
            <person name="Xiong Q."/>
            <person name="Wan A.T.-Y."/>
            <person name="Liu X.-Y."/>
            <person name="Fung C.S.-H."/>
            <person name="Xiao X."/>
            <person name="Malainual N."/>
            <person name="Hou J."/>
            <person name="Wang L."/>
            <person name="Wang M."/>
            <person name="Yang K."/>
            <person name="Cui Y."/>
            <person name="Leung E."/>
            <person name="Nong W."/>
            <person name="Shin S.-K."/>
            <person name="Au S."/>
            <person name="Jeong K.Y."/>
            <person name="Chew F.T."/>
            <person name="Hui J."/>
            <person name="Leung T.F."/>
            <person name="Tungtrongchitr A."/>
            <person name="Zhong N."/>
            <person name="Liu Z."/>
            <person name="Tsui S."/>
        </authorList>
    </citation>
    <scope>NUCLEOTIDE SEQUENCE</scope>
    <source>
        <strain evidence="6">Derf</strain>
        <tissue evidence="6">Whole organism</tissue>
    </source>
</reference>
<sequence>MALFRFGNMDDMFGNIDNMMNQMMGGMFDPFAMTPFGRPGQNMMSPFNHMNQFQNMFSQASQMQANPGTSFVSSSFISYSSNGNQPPQVYEETKMNHVGPSGVREERHTVRDSRTGLQKMKVGRHIQDRGHVMERSRNNYTGDEEENNEFINIEEEEAPQFQQEWSSRMSRAYPNGQQQQYLQQAPQRTRLAITAGPSNDNHYQYQSTQSPGPIITHPPSTSPPPSANLPTSNNSNSYQYYHHDSPSSSSKSSKVKKAKEMKNRKYKKPTNNNGKKNE</sequence>
<feature type="region of interest" description="Disordered" evidence="5">
    <location>
        <begin position="97"/>
        <end position="116"/>
    </location>
</feature>
<dbReference type="EMBL" id="ASGP02000005">
    <property type="protein sequence ID" value="KAH9505862.1"/>
    <property type="molecule type" value="Genomic_DNA"/>
</dbReference>
<evidence type="ECO:0000256" key="2">
    <source>
        <dbReference type="ARBA" id="ARBA00008332"/>
    </source>
</evidence>
<organism evidence="6 7">
    <name type="scientific">Dermatophagoides farinae</name>
    <name type="common">American house dust mite</name>
    <dbReference type="NCBI Taxonomy" id="6954"/>
    <lineage>
        <taxon>Eukaryota</taxon>
        <taxon>Metazoa</taxon>
        <taxon>Ecdysozoa</taxon>
        <taxon>Arthropoda</taxon>
        <taxon>Chelicerata</taxon>
        <taxon>Arachnida</taxon>
        <taxon>Acari</taxon>
        <taxon>Acariformes</taxon>
        <taxon>Sarcoptiformes</taxon>
        <taxon>Astigmata</taxon>
        <taxon>Psoroptidia</taxon>
        <taxon>Analgoidea</taxon>
        <taxon>Pyroglyphidae</taxon>
        <taxon>Dermatophagoidinae</taxon>
        <taxon>Dermatophagoides</taxon>
    </lineage>
</organism>
<protein>
    <recommendedName>
        <fullName evidence="8">Myeloid leukemia factor</fullName>
    </recommendedName>
</protein>
<comment type="similarity">
    <text evidence="2">Belongs to the MLF family.</text>
</comment>
<dbReference type="EMBL" id="ASGP02000005">
    <property type="protein sequence ID" value="KAH9505861.1"/>
    <property type="molecule type" value="Genomic_DNA"/>
</dbReference>
<evidence type="ECO:0000256" key="5">
    <source>
        <dbReference type="SAM" id="MobiDB-lite"/>
    </source>
</evidence>
<proteinExistence type="inferred from homology"/>
<keyword evidence="3" id="KW-0963">Cytoplasm</keyword>
<feature type="compositionally biased region" description="Polar residues" evidence="5">
    <location>
        <begin position="196"/>
        <end position="209"/>
    </location>
</feature>
<reference evidence="6" key="1">
    <citation type="submission" date="2013-05" db="EMBL/GenBank/DDBJ databases">
        <authorList>
            <person name="Yim A.K.Y."/>
            <person name="Chan T.F."/>
            <person name="Ji K.M."/>
            <person name="Liu X.Y."/>
            <person name="Zhou J.W."/>
            <person name="Li R.Q."/>
            <person name="Yang K.Y."/>
            <person name="Li J."/>
            <person name="Li M."/>
            <person name="Law P.T.W."/>
            <person name="Wu Y.L."/>
            <person name="Cai Z.L."/>
            <person name="Qin H."/>
            <person name="Bao Y."/>
            <person name="Leung R.K.K."/>
            <person name="Ng P.K.S."/>
            <person name="Zou J."/>
            <person name="Zhong X.J."/>
            <person name="Ran P.X."/>
            <person name="Zhong N.S."/>
            <person name="Liu Z.G."/>
            <person name="Tsui S.K.W."/>
        </authorList>
    </citation>
    <scope>NUCLEOTIDE SEQUENCE</scope>
    <source>
        <strain evidence="6">Derf</strain>
        <tissue evidence="6">Whole organism</tissue>
    </source>
</reference>
<feature type="compositionally biased region" description="Basic and acidic residues" evidence="5">
    <location>
        <begin position="103"/>
        <end position="114"/>
    </location>
</feature>
<comment type="caution">
    <text evidence="6">The sequence shown here is derived from an EMBL/GenBank/DDBJ whole genome shotgun (WGS) entry which is preliminary data.</text>
</comment>
<keyword evidence="4" id="KW-0597">Phosphoprotein</keyword>
<dbReference type="PANTHER" id="PTHR13105">
    <property type="entry name" value="MYELOID LEUKEMIA FACTOR"/>
    <property type="match status" value="1"/>
</dbReference>
<dbReference type="InterPro" id="IPR019376">
    <property type="entry name" value="Myeloid_leukemia_factor"/>
</dbReference>
<evidence type="ECO:0000256" key="4">
    <source>
        <dbReference type="ARBA" id="ARBA00022553"/>
    </source>
</evidence>
<comment type="subcellular location">
    <subcellularLocation>
        <location evidence="1">Cytoplasm</location>
    </subcellularLocation>
</comment>
<feature type="compositionally biased region" description="Low complexity" evidence="5">
    <location>
        <begin position="228"/>
        <end position="237"/>
    </location>
</feature>
<feature type="region of interest" description="Disordered" evidence="5">
    <location>
        <begin position="194"/>
        <end position="278"/>
    </location>
</feature>
<evidence type="ECO:0000256" key="3">
    <source>
        <dbReference type="ARBA" id="ARBA00022490"/>
    </source>
</evidence>
<evidence type="ECO:0000313" key="6">
    <source>
        <dbReference type="EMBL" id="KAH9505861.1"/>
    </source>
</evidence>
<evidence type="ECO:0000313" key="7">
    <source>
        <dbReference type="Proteomes" id="UP000790347"/>
    </source>
</evidence>
<dbReference type="GO" id="GO:0005737">
    <property type="term" value="C:cytoplasm"/>
    <property type="evidence" value="ECO:0007669"/>
    <property type="project" value="UniProtKB-SubCell"/>
</dbReference>
<dbReference type="Pfam" id="PF10248">
    <property type="entry name" value="Mlf1IP"/>
    <property type="match status" value="1"/>
</dbReference>
<dbReference type="AlphaFoldDB" id="A0A922HRA6"/>
<accession>A0A922HRA6</accession>